<keyword evidence="1" id="KW-0732">Signal</keyword>
<evidence type="ECO:0000259" key="2">
    <source>
        <dbReference type="PROSITE" id="PS50835"/>
    </source>
</evidence>
<dbReference type="EMBL" id="KK116622">
    <property type="protein sequence ID" value="KFM68275.1"/>
    <property type="molecule type" value="Genomic_DNA"/>
</dbReference>
<dbReference type="SMART" id="SM00408">
    <property type="entry name" value="IGc2"/>
    <property type="match status" value="1"/>
</dbReference>
<dbReference type="OrthoDB" id="152385at2759"/>
<dbReference type="Gene3D" id="2.60.40.10">
    <property type="entry name" value="Immunoglobulins"/>
    <property type="match status" value="1"/>
</dbReference>
<proteinExistence type="predicted"/>
<dbReference type="SUPFAM" id="SSF48726">
    <property type="entry name" value="Immunoglobulin"/>
    <property type="match status" value="1"/>
</dbReference>
<name>A0A087TT36_STEMI</name>
<dbReference type="InterPro" id="IPR007110">
    <property type="entry name" value="Ig-like_dom"/>
</dbReference>
<dbReference type="InterPro" id="IPR003599">
    <property type="entry name" value="Ig_sub"/>
</dbReference>
<feature type="domain" description="Ig-like" evidence="2">
    <location>
        <begin position="21"/>
        <end position="100"/>
    </location>
</feature>
<sequence>MLRKFVFVCLVSYVFAFQERPWFDKGYETVAAEEGASLEVLCSANGRPPIAHTWYDKDDLEVSSMGFNRVFTTLHPKGTLLVFKETRRNDGGEYRCSASNIHGLVSKVFQLYIVPKSSSRN</sequence>
<accession>A0A087TT36</accession>
<dbReference type="PROSITE" id="PS50835">
    <property type="entry name" value="IG_LIKE"/>
    <property type="match status" value="1"/>
</dbReference>
<gene>
    <name evidence="3" type="ORF">X975_12424</name>
</gene>
<organism evidence="3 4">
    <name type="scientific">Stegodyphus mimosarum</name>
    <name type="common">African social velvet spider</name>
    <dbReference type="NCBI Taxonomy" id="407821"/>
    <lineage>
        <taxon>Eukaryota</taxon>
        <taxon>Metazoa</taxon>
        <taxon>Ecdysozoa</taxon>
        <taxon>Arthropoda</taxon>
        <taxon>Chelicerata</taxon>
        <taxon>Arachnida</taxon>
        <taxon>Araneae</taxon>
        <taxon>Araneomorphae</taxon>
        <taxon>Entelegynae</taxon>
        <taxon>Eresoidea</taxon>
        <taxon>Eresidae</taxon>
        <taxon>Stegodyphus</taxon>
    </lineage>
</organism>
<dbReference type="Pfam" id="PF07679">
    <property type="entry name" value="I-set"/>
    <property type="match status" value="1"/>
</dbReference>
<dbReference type="InterPro" id="IPR013783">
    <property type="entry name" value="Ig-like_fold"/>
</dbReference>
<evidence type="ECO:0000256" key="1">
    <source>
        <dbReference type="SAM" id="SignalP"/>
    </source>
</evidence>
<dbReference type="SMART" id="SM00409">
    <property type="entry name" value="IG"/>
    <property type="match status" value="1"/>
</dbReference>
<keyword evidence="4" id="KW-1185">Reference proteome</keyword>
<evidence type="ECO:0000313" key="4">
    <source>
        <dbReference type="Proteomes" id="UP000054359"/>
    </source>
</evidence>
<feature type="signal peptide" evidence="1">
    <location>
        <begin position="1"/>
        <end position="16"/>
    </location>
</feature>
<dbReference type="InterPro" id="IPR013098">
    <property type="entry name" value="Ig_I-set"/>
</dbReference>
<evidence type="ECO:0000313" key="3">
    <source>
        <dbReference type="EMBL" id="KFM68275.1"/>
    </source>
</evidence>
<dbReference type="Proteomes" id="UP000054359">
    <property type="component" value="Unassembled WGS sequence"/>
</dbReference>
<reference evidence="3 4" key="1">
    <citation type="submission" date="2013-11" db="EMBL/GenBank/DDBJ databases">
        <title>Genome sequencing of Stegodyphus mimosarum.</title>
        <authorList>
            <person name="Bechsgaard J."/>
        </authorList>
    </citation>
    <scope>NUCLEOTIDE SEQUENCE [LARGE SCALE GENOMIC DNA]</scope>
</reference>
<dbReference type="AlphaFoldDB" id="A0A087TT36"/>
<feature type="chain" id="PRO_5001829946" evidence="1">
    <location>
        <begin position="17"/>
        <end position="121"/>
    </location>
</feature>
<dbReference type="InterPro" id="IPR036179">
    <property type="entry name" value="Ig-like_dom_sf"/>
</dbReference>
<dbReference type="InterPro" id="IPR003598">
    <property type="entry name" value="Ig_sub2"/>
</dbReference>
<protein>
    <submittedName>
        <fullName evidence="3">Immunoglobulin superfamily member 10</fullName>
    </submittedName>
</protein>
<feature type="non-terminal residue" evidence="3">
    <location>
        <position position="121"/>
    </location>
</feature>